<keyword evidence="3" id="KW-0238">DNA-binding</keyword>
<dbReference type="SUPFAM" id="SSF53850">
    <property type="entry name" value="Periplasmic binding protein-like II"/>
    <property type="match status" value="1"/>
</dbReference>
<keyword evidence="4" id="KW-0804">Transcription</keyword>
<gene>
    <name evidence="7" type="primary">cynR</name>
    <name evidence="7" type="ORF">ERS137965_02576</name>
    <name evidence="6" type="ORF">ERS137966_00009</name>
</gene>
<dbReference type="Proteomes" id="UP000038647">
    <property type="component" value="Unassembled WGS sequence"/>
</dbReference>
<evidence type="ECO:0000256" key="1">
    <source>
        <dbReference type="ARBA" id="ARBA00009437"/>
    </source>
</evidence>
<accession>A0A0T9U9F7</accession>
<evidence type="ECO:0000313" key="6">
    <source>
        <dbReference type="EMBL" id="CNK37899.1"/>
    </source>
</evidence>
<evidence type="ECO:0000313" key="9">
    <source>
        <dbReference type="Proteomes" id="UP000041595"/>
    </source>
</evidence>
<dbReference type="Pfam" id="PF03466">
    <property type="entry name" value="LysR_substrate"/>
    <property type="match status" value="1"/>
</dbReference>
<dbReference type="EMBL" id="CQEH01000001">
    <property type="protein sequence ID" value="CNK37899.1"/>
    <property type="molecule type" value="Genomic_DNA"/>
</dbReference>
<name>A0A0T9U9F7_YERAL</name>
<feature type="domain" description="HTH lysR-type" evidence="5">
    <location>
        <begin position="8"/>
        <end position="65"/>
    </location>
</feature>
<keyword evidence="8" id="KW-1185">Reference proteome</keyword>
<dbReference type="AlphaFoldDB" id="A0A0T9U9F7"/>
<dbReference type="OrthoDB" id="570111at2"/>
<dbReference type="Gene3D" id="1.10.10.10">
    <property type="entry name" value="Winged helix-like DNA-binding domain superfamily/Winged helix DNA-binding domain"/>
    <property type="match status" value="1"/>
</dbReference>
<dbReference type="PROSITE" id="PS50931">
    <property type="entry name" value="HTH_LYSR"/>
    <property type="match status" value="1"/>
</dbReference>
<reference evidence="7 9" key="2">
    <citation type="submission" date="2015-03" db="EMBL/GenBank/DDBJ databases">
        <authorList>
            <person name="Murphy D."/>
        </authorList>
    </citation>
    <scope>NUCLEOTIDE SEQUENCE [LARGE SCALE GENOMIC DNA]</scope>
    <source>
        <strain evidence="7 9">IP06005</strain>
    </source>
</reference>
<dbReference type="InterPro" id="IPR005119">
    <property type="entry name" value="LysR_subst-bd"/>
</dbReference>
<evidence type="ECO:0000259" key="5">
    <source>
        <dbReference type="PROSITE" id="PS50931"/>
    </source>
</evidence>
<comment type="similarity">
    <text evidence="1">Belongs to the LysR transcriptional regulatory family.</text>
</comment>
<evidence type="ECO:0000256" key="4">
    <source>
        <dbReference type="ARBA" id="ARBA00023163"/>
    </source>
</evidence>
<evidence type="ECO:0000313" key="7">
    <source>
        <dbReference type="EMBL" id="CNL27590.1"/>
    </source>
</evidence>
<dbReference type="eggNOG" id="COG0583">
    <property type="taxonomic scope" value="Bacteria"/>
</dbReference>
<dbReference type="InterPro" id="IPR000847">
    <property type="entry name" value="LysR_HTH_N"/>
</dbReference>
<keyword evidence="2" id="KW-0805">Transcription regulation</keyword>
<organism evidence="7 9">
    <name type="scientific">Yersinia aldovae</name>
    <dbReference type="NCBI Taxonomy" id="29483"/>
    <lineage>
        <taxon>Bacteria</taxon>
        <taxon>Pseudomonadati</taxon>
        <taxon>Pseudomonadota</taxon>
        <taxon>Gammaproteobacteria</taxon>
        <taxon>Enterobacterales</taxon>
        <taxon>Yersiniaceae</taxon>
        <taxon>Yersinia</taxon>
    </lineage>
</organism>
<protein>
    <submittedName>
        <fullName evidence="7">LysR family transcriptional regulator</fullName>
    </submittedName>
</protein>
<reference evidence="6 8" key="1">
    <citation type="submission" date="2015-03" db="EMBL/GenBank/DDBJ databases">
        <authorList>
            <consortium name="Pathogen Informatics"/>
            <person name="Murphy D."/>
        </authorList>
    </citation>
    <scope>NUCLEOTIDE SEQUENCE [LARGE SCALE GENOMIC DNA]</scope>
    <source>
        <strain evidence="6 8">IP08791</strain>
    </source>
</reference>
<proteinExistence type="inferred from homology"/>
<dbReference type="InterPro" id="IPR050176">
    <property type="entry name" value="LTTR"/>
</dbReference>
<dbReference type="PANTHER" id="PTHR30579:SF3">
    <property type="entry name" value="TRANSCRIPTIONAL REGULATORY PROTEIN"/>
    <property type="match status" value="1"/>
</dbReference>
<dbReference type="Proteomes" id="UP000041595">
    <property type="component" value="Unassembled WGS sequence"/>
</dbReference>
<evidence type="ECO:0000256" key="3">
    <source>
        <dbReference type="ARBA" id="ARBA00023125"/>
    </source>
</evidence>
<dbReference type="EMBL" id="CQEJ01000013">
    <property type="protein sequence ID" value="CNL27590.1"/>
    <property type="molecule type" value="Genomic_DNA"/>
</dbReference>
<evidence type="ECO:0000313" key="8">
    <source>
        <dbReference type="Proteomes" id="UP000038647"/>
    </source>
</evidence>
<dbReference type="SUPFAM" id="SSF46785">
    <property type="entry name" value="Winged helix' DNA-binding domain"/>
    <property type="match status" value="1"/>
</dbReference>
<dbReference type="Gene3D" id="3.40.190.290">
    <property type="match status" value="1"/>
</dbReference>
<dbReference type="InterPro" id="IPR036388">
    <property type="entry name" value="WH-like_DNA-bd_sf"/>
</dbReference>
<dbReference type="GO" id="GO:0003677">
    <property type="term" value="F:DNA binding"/>
    <property type="evidence" value="ECO:0007669"/>
    <property type="project" value="UniProtKB-KW"/>
</dbReference>
<evidence type="ECO:0000256" key="2">
    <source>
        <dbReference type="ARBA" id="ARBA00023015"/>
    </source>
</evidence>
<dbReference type="GO" id="GO:0003700">
    <property type="term" value="F:DNA-binding transcription factor activity"/>
    <property type="evidence" value="ECO:0007669"/>
    <property type="project" value="InterPro"/>
</dbReference>
<dbReference type="InterPro" id="IPR036390">
    <property type="entry name" value="WH_DNA-bd_sf"/>
</dbReference>
<dbReference type="Pfam" id="PF00126">
    <property type="entry name" value="HTH_1"/>
    <property type="match status" value="1"/>
</dbReference>
<sequence length="292" mass="33589">MSFDESGMNWDDIRYFLALVRGGTLSEAGNILMVKHSTVSRRMSKFEKHFKINLFHRMPKGWILTDDGNVLLNRAKNIESEIYEFQRAIDDNFNMTGAVKISATSLLATNFIIPYLERFNRNFPLVSIDISCDNKNANLINGDVDIALRLGEISELNLIARPLGSLKYALYGHEKYMSVPEKERKYIGFCGNYPNTPQKNWLNEYLKEKECLIKTNDLSVMFNAISSGLGVGILPKFMVKDKCDLIEISLEDNPPPKPVYLVMHTDVRRSPRIRVVADYIIEIFERYRNSGW</sequence>
<dbReference type="PANTHER" id="PTHR30579">
    <property type="entry name" value="TRANSCRIPTIONAL REGULATOR"/>
    <property type="match status" value="1"/>
</dbReference>